<sequence>MPQSSQQQLEVWISKRSYEIGFGENGTFVGKKVLLQKLLRDRFKFGFACCSEEEIRLALARLCNLGLAKKLNDDGAARARDLRELCDLQEEGRATGSTPTPRAANGISPATPAATANTASVPASGRVVPPASTSQSPDFFDSISETVEVRPLEPIPTEPMKGQSPNLPYCVQHNITTSLQSILEGACFKYAKSHVPDLLIRKRWTCAHSAELSMWTKELSKTFEQKPSSIRIDKIGGKAQLPVLLKSLDDLRHSAVHRIPVQADKLVLFIHAALQVAEILGDEEKQSAINAILNAVHTAVDKQRVEKEKIECALTDQLQKIELQKKQLDQEAQDAKKQAEKLTAQLDDELGAIISQELPVGIMSH</sequence>
<dbReference type="AlphaFoldDB" id="A0A3N4IX66"/>
<feature type="compositionally biased region" description="Low complexity" evidence="2">
    <location>
        <begin position="108"/>
        <end position="124"/>
    </location>
</feature>
<evidence type="ECO:0000256" key="2">
    <source>
        <dbReference type="SAM" id="MobiDB-lite"/>
    </source>
</evidence>
<evidence type="ECO:0000313" key="4">
    <source>
        <dbReference type="Proteomes" id="UP000276215"/>
    </source>
</evidence>
<protein>
    <submittedName>
        <fullName evidence="3">Uncharacterized protein</fullName>
    </submittedName>
</protein>
<accession>A0A3N4IX66</accession>
<name>A0A3N4IX66_9PEZI</name>
<dbReference type="EMBL" id="ML120569">
    <property type="protein sequence ID" value="RPA89547.1"/>
    <property type="molecule type" value="Genomic_DNA"/>
</dbReference>
<reference evidence="3 4" key="1">
    <citation type="journal article" date="2018" name="Nat. Ecol. Evol.">
        <title>Pezizomycetes genomes reveal the molecular basis of ectomycorrhizal truffle lifestyle.</title>
        <authorList>
            <person name="Murat C."/>
            <person name="Payen T."/>
            <person name="Noel B."/>
            <person name="Kuo A."/>
            <person name="Morin E."/>
            <person name="Chen J."/>
            <person name="Kohler A."/>
            <person name="Krizsan K."/>
            <person name="Balestrini R."/>
            <person name="Da Silva C."/>
            <person name="Montanini B."/>
            <person name="Hainaut M."/>
            <person name="Levati E."/>
            <person name="Barry K.W."/>
            <person name="Belfiori B."/>
            <person name="Cichocki N."/>
            <person name="Clum A."/>
            <person name="Dockter R.B."/>
            <person name="Fauchery L."/>
            <person name="Guy J."/>
            <person name="Iotti M."/>
            <person name="Le Tacon F."/>
            <person name="Lindquist E.A."/>
            <person name="Lipzen A."/>
            <person name="Malagnac F."/>
            <person name="Mello A."/>
            <person name="Molinier V."/>
            <person name="Miyauchi S."/>
            <person name="Poulain J."/>
            <person name="Riccioni C."/>
            <person name="Rubini A."/>
            <person name="Sitrit Y."/>
            <person name="Splivallo R."/>
            <person name="Traeger S."/>
            <person name="Wang M."/>
            <person name="Zifcakova L."/>
            <person name="Wipf D."/>
            <person name="Zambonelli A."/>
            <person name="Paolocci F."/>
            <person name="Nowrousian M."/>
            <person name="Ottonello S."/>
            <person name="Baldrian P."/>
            <person name="Spatafora J.W."/>
            <person name="Henrissat B."/>
            <person name="Nagy L.G."/>
            <person name="Aury J.M."/>
            <person name="Wincker P."/>
            <person name="Grigoriev I.V."/>
            <person name="Bonfante P."/>
            <person name="Martin F.M."/>
        </authorList>
    </citation>
    <scope>NUCLEOTIDE SEQUENCE [LARGE SCALE GENOMIC DNA]</scope>
    <source>
        <strain evidence="3 4">120613-1</strain>
    </source>
</reference>
<evidence type="ECO:0000256" key="1">
    <source>
        <dbReference type="SAM" id="Coils"/>
    </source>
</evidence>
<keyword evidence="1" id="KW-0175">Coiled coil</keyword>
<organism evidence="3 4">
    <name type="scientific">Choiromyces venosus 120613-1</name>
    <dbReference type="NCBI Taxonomy" id="1336337"/>
    <lineage>
        <taxon>Eukaryota</taxon>
        <taxon>Fungi</taxon>
        <taxon>Dikarya</taxon>
        <taxon>Ascomycota</taxon>
        <taxon>Pezizomycotina</taxon>
        <taxon>Pezizomycetes</taxon>
        <taxon>Pezizales</taxon>
        <taxon>Tuberaceae</taxon>
        <taxon>Choiromyces</taxon>
    </lineage>
</organism>
<gene>
    <name evidence="3" type="ORF">L873DRAFT_1822609</name>
</gene>
<evidence type="ECO:0000313" key="3">
    <source>
        <dbReference type="EMBL" id="RPA89547.1"/>
    </source>
</evidence>
<feature type="region of interest" description="Disordered" evidence="2">
    <location>
        <begin position="90"/>
        <end position="139"/>
    </location>
</feature>
<keyword evidence="4" id="KW-1185">Reference proteome</keyword>
<dbReference type="OrthoDB" id="5324651at2759"/>
<proteinExistence type="predicted"/>
<dbReference type="STRING" id="1336337.A0A3N4IX66"/>
<dbReference type="Proteomes" id="UP000276215">
    <property type="component" value="Unassembled WGS sequence"/>
</dbReference>
<feature type="coiled-coil region" evidence="1">
    <location>
        <begin position="318"/>
        <end position="352"/>
    </location>
</feature>